<keyword evidence="7 9" id="KW-0460">Magnesium</keyword>
<dbReference type="GO" id="GO:0006164">
    <property type="term" value="P:purine nucleotide biosynthetic process"/>
    <property type="evidence" value="ECO:0007669"/>
    <property type="project" value="TreeGrafter"/>
</dbReference>
<dbReference type="InterPro" id="IPR000836">
    <property type="entry name" value="PRTase_dom"/>
</dbReference>
<dbReference type="GO" id="GO:0006015">
    <property type="term" value="P:5-phosphoribose 1-diphosphate biosynthetic process"/>
    <property type="evidence" value="ECO:0007669"/>
    <property type="project" value="UniProtKB-UniRule"/>
</dbReference>
<comment type="caution">
    <text evidence="9">Lacks conserved residue(s) required for the propagation of feature annotation.</text>
</comment>
<gene>
    <name evidence="9 11" type="primary">prs</name>
    <name evidence="11" type="ORF">WPS_31070</name>
</gene>
<evidence type="ECO:0000259" key="10">
    <source>
        <dbReference type="Pfam" id="PF13793"/>
    </source>
</evidence>
<dbReference type="SMART" id="SM01400">
    <property type="entry name" value="Pribosyltran_N"/>
    <property type="match status" value="1"/>
</dbReference>
<comment type="catalytic activity">
    <reaction evidence="8 9">
        <text>D-ribose 5-phosphate + ATP = 5-phospho-alpha-D-ribose 1-diphosphate + AMP + H(+)</text>
        <dbReference type="Rhea" id="RHEA:15609"/>
        <dbReference type="ChEBI" id="CHEBI:15378"/>
        <dbReference type="ChEBI" id="CHEBI:30616"/>
        <dbReference type="ChEBI" id="CHEBI:58017"/>
        <dbReference type="ChEBI" id="CHEBI:78346"/>
        <dbReference type="ChEBI" id="CHEBI:456215"/>
        <dbReference type="EC" id="2.7.6.1"/>
    </reaction>
</comment>
<dbReference type="Pfam" id="PF13793">
    <property type="entry name" value="Pribosyltran_N"/>
    <property type="match status" value="1"/>
</dbReference>
<evidence type="ECO:0000256" key="5">
    <source>
        <dbReference type="ARBA" id="ARBA00022777"/>
    </source>
</evidence>
<dbReference type="InterPro" id="IPR037515">
    <property type="entry name" value="Rib-P_diPkinase_bac"/>
</dbReference>
<dbReference type="InterPro" id="IPR029057">
    <property type="entry name" value="PRTase-like"/>
</dbReference>
<evidence type="ECO:0000256" key="6">
    <source>
        <dbReference type="ARBA" id="ARBA00022840"/>
    </source>
</evidence>
<dbReference type="FunFam" id="3.40.50.2020:FF:000014">
    <property type="entry name" value="Ribose-phosphate pyrophosphokinase 1"/>
    <property type="match status" value="1"/>
</dbReference>
<dbReference type="GO" id="GO:0002189">
    <property type="term" value="C:ribose phosphate diphosphokinase complex"/>
    <property type="evidence" value="ECO:0007669"/>
    <property type="project" value="TreeGrafter"/>
</dbReference>
<accession>A0AAN1XYP8</accession>
<comment type="similarity">
    <text evidence="9">Belongs to the ribose-phosphate pyrophosphokinase family. Class I subfamily.</text>
</comment>
<dbReference type="PANTHER" id="PTHR10210:SF41">
    <property type="entry name" value="RIBOSE-PHOSPHATE PYROPHOSPHOKINASE 1, CHLOROPLASTIC"/>
    <property type="match status" value="1"/>
</dbReference>
<sequence>MIQPPLLFSGTSNRQLADEIAKRMQTRVGNALVDRFKNDECRIEIRENVRGAEVFVVQSLCRSPHGATVNDSVMELLLIIDALRRASANRITAVIPYYGYAKQDKKTKGREPISAKLVANMIERAGAERIVTLDLHAAQIQGFFDIPVDNLMAAPTLCNYLKQMKLEGDRVVVVSPDAGGVPRAETFAKRLKSTLAVIIKRRPEPDVSEVTHIVGDVQGKIAVVVDDMISTGGTLVKAAEALRKRGATDVYTLATHGIFAGDAIAQFEKSEINRVIVTNTIPRTIDSAKVEHLEIAQILADAIKRITANRSVSELFAADDAETPAPPAGKLEEPSPINTTTLTAVPAAVAAS</sequence>
<feature type="binding site" evidence="9">
    <location>
        <position position="177"/>
    </location>
    <ligand>
        <name>Mg(2+)</name>
        <dbReference type="ChEBI" id="CHEBI:18420"/>
    </ligand>
</feature>
<keyword evidence="4 9" id="KW-0547">Nucleotide-binding</keyword>
<organism evidence="11 12">
    <name type="scientific">Vulcanimicrobium alpinum</name>
    <dbReference type="NCBI Taxonomy" id="3016050"/>
    <lineage>
        <taxon>Bacteria</taxon>
        <taxon>Bacillati</taxon>
        <taxon>Vulcanimicrobiota</taxon>
        <taxon>Vulcanimicrobiia</taxon>
        <taxon>Vulcanimicrobiales</taxon>
        <taxon>Vulcanimicrobiaceae</taxon>
        <taxon>Vulcanimicrobium</taxon>
    </lineage>
</organism>
<dbReference type="EMBL" id="AP025523">
    <property type="protein sequence ID" value="BDE07831.1"/>
    <property type="molecule type" value="Genomic_DNA"/>
</dbReference>
<dbReference type="InterPro" id="IPR029099">
    <property type="entry name" value="Pribosyltran_N"/>
</dbReference>
<dbReference type="PANTHER" id="PTHR10210">
    <property type="entry name" value="RIBOSE-PHOSPHATE DIPHOSPHOKINASE FAMILY MEMBER"/>
    <property type="match status" value="1"/>
</dbReference>
<keyword evidence="9" id="KW-0963">Cytoplasm</keyword>
<keyword evidence="2 9" id="KW-0479">Metal-binding</keyword>
<keyword evidence="12" id="KW-1185">Reference proteome</keyword>
<feature type="binding site" evidence="9">
    <location>
        <position position="226"/>
    </location>
    <ligand>
        <name>D-ribose 5-phosphate</name>
        <dbReference type="ChEBI" id="CHEBI:78346"/>
    </ligand>
</feature>
<dbReference type="PROSITE" id="PS00114">
    <property type="entry name" value="PRPP_SYNTHASE"/>
    <property type="match status" value="1"/>
</dbReference>
<dbReference type="CDD" id="cd06223">
    <property type="entry name" value="PRTases_typeI"/>
    <property type="match status" value="1"/>
</dbReference>
<dbReference type="GO" id="GO:0009156">
    <property type="term" value="P:ribonucleoside monophosphate biosynthetic process"/>
    <property type="evidence" value="ECO:0007669"/>
    <property type="project" value="InterPro"/>
</dbReference>
<evidence type="ECO:0000256" key="1">
    <source>
        <dbReference type="ARBA" id="ARBA00022679"/>
    </source>
</evidence>
<dbReference type="EC" id="2.7.6.1" evidence="9"/>
<evidence type="ECO:0000256" key="7">
    <source>
        <dbReference type="ARBA" id="ARBA00022842"/>
    </source>
</evidence>
<dbReference type="InterPro" id="IPR000842">
    <property type="entry name" value="PRib_PP_synth_CS"/>
</dbReference>
<dbReference type="Gene3D" id="3.40.50.2020">
    <property type="match status" value="2"/>
</dbReference>
<keyword evidence="5 9" id="KW-0418">Kinase</keyword>
<comment type="subcellular location">
    <subcellularLocation>
        <location evidence="9">Cytoplasm</location>
    </subcellularLocation>
</comment>
<dbReference type="GO" id="GO:0004749">
    <property type="term" value="F:ribose phosphate diphosphokinase activity"/>
    <property type="evidence" value="ECO:0007669"/>
    <property type="project" value="UniProtKB-UniRule"/>
</dbReference>
<dbReference type="GO" id="GO:0000287">
    <property type="term" value="F:magnesium ion binding"/>
    <property type="evidence" value="ECO:0007669"/>
    <property type="project" value="UniProtKB-UniRule"/>
</dbReference>
<feature type="binding site" evidence="9">
    <location>
        <position position="202"/>
    </location>
    <ligand>
        <name>D-ribose 5-phosphate</name>
        <dbReference type="ChEBI" id="CHEBI:78346"/>
    </ligand>
</feature>
<comment type="cofactor">
    <cofactor evidence="9">
        <name>Mg(2+)</name>
        <dbReference type="ChEBI" id="CHEBI:18420"/>
    </cofactor>
    <text evidence="9">Binds 2 Mg(2+) ions per subunit.</text>
</comment>
<dbReference type="NCBIfam" id="NF002320">
    <property type="entry name" value="PRK01259.1"/>
    <property type="match status" value="1"/>
</dbReference>
<feature type="active site" evidence="9">
    <location>
        <position position="200"/>
    </location>
</feature>
<dbReference type="GO" id="GO:0016301">
    <property type="term" value="F:kinase activity"/>
    <property type="evidence" value="ECO:0007669"/>
    <property type="project" value="UniProtKB-KW"/>
</dbReference>
<dbReference type="InterPro" id="IPR005946">
    <property type="entry name" value="Rib-P_diPkinase"/>
</dbReference>
<evidence type="ECO:0000256" key="9">
    <source>
        <dbReference type="HAMAP-Rule" id="MF_00583"/>
    </source>
</evidence>
<comment type="function">
    <text evidence="9">Involved in the biosynthesis of the central metabolite phospho-alpha-D-ribosyl-1-pyrophosphate (PRPP) via the transfer of pyrophosphoryl group from ATP to 1-hydroxyl of ribose-5-phosphate (Rib-5-P).</text>
</comment>
<evidence type="ECO:0000256" key="3">
    <source>
        <dbReference type="ARBA" id="ARBA00022727"/>
    </source>
</evidence>
<dbReference type="SUPFAM" id="SSF53271">
    <property type="entry name" value="PRTase-like"/>
    <property type="match status" value="1"/>
</dbReference>
<comment type="subunit">
    <text evidence="9">Homohexamer.</text>
</comment>
<dbReference type="AlphaFoldDB" id="A0AAN1XYP8"/>
<evidence type="ECO:0000256" key="8">
    <source>
        <dbReference type="ARBA" id="ARBA00049535"/>
    </source>
</evidence>
<dbReference type="GO" id="GO:0005524">
    <property type="term" value="F:ATP binding"/>
    <property type="evidence" value="ECO:0007669"/>
    <property type="project" value="UniProtKB-KW"/>
</dbReference>
<proteinExistence type="inferred from homology"/>
<keyword evidence="6 9" id="KW-0067">ATP-binding</keyword>
<feature type="binding site" evidence="9">
    <location>
        <position position="136"/>
    </location>
    <ligand>
        <name>Mg(2+)</name>
        <dbReference type="ChEBI" id="CHEBI:18420"/>
    </ligand>
</feature>
<feature type="domain" description="Ribose-phosphate pyrophosphokinase N-terminal" evidence="10">
    <location>
        <begin position="7"/>
        <end position="126"/>
    </location>
</feature>
<dbReference type="FunFam" id="3.40.50.2020:FF:000002">
    <property type="entry name" value="Ribose-phosphate pyrophosphokinase"/>
    <property type="match status" value="1"/>
</dbReference>
<dbReference type="Pfam" id="PF14572">
    <property type="entry name" value="Pribosyl_synth"/>
    <property type="match status" value="1"/>
</dbReference>
<dbReference type="RefSeq" id="WP_322107852.1">
    <property type="nucleotide sequence ID" value="NZ_AP025523.1"/>
</dbReference>
<dbReference type="GO" id="GO:0005737">
    <property type="term" value="C:cytoplasm"/>
    <property type="evidence" value="ECO:0007669"/>
    <property type="project" value="UniProtKB-SubCell"/>
</dbReference>
<dbReference type="Proteomes" id="UP001317532">
    <property type="component" value="Chromosome"/>
</dbReference>
<dbReference type="NCBIfam" id="TIGR01251">
    <property type="entry name" value="ribP_PPkin"/>
    <property type="match status" value="1"/>
</dbReference>
<feature type="binding site" evidence="9">
    <location>
        <begin position="38"/>
        <end position="40"/>
    </location>
    <ligand>
        <name>ATP</name>
        <dbReference type="ChEBI" id="CHEBI:30616"/>
    </ligand>
</feature>
<evidence type="ECO:0000313" key="12">
    <source>
        <dbReference type="Proteomes" id="UP001317532"/>
    </source>
</evidence>
<comment type="pathway">
    <text evidence="9">Metabolic intermediate biosynthesis; 5-phospho-alpha-D-ribose 1-diphosphate biosynthesis; 5-phospho-alpha-D-ribose 1-diphosphate from D-ribose 5-phosphate (route I): step 1/1.</text>
</comment>
<dbReference type="HAMAP" id="MF_00583_B">
    <property type="entry name" value="RibP_PPkinase_B"/>
    <property type="match status" value="1"/>
</dbReference>
<reference evidence="11 12" key="1">
    <citation type="journal article" date="2022" name="ISME Commun">
        <title>Vulcanimicrobium alpinus gen. nov. sp. nov., the first cultivated representative of the candidate phylum 'Eremiobacterota', is a metabolically versatile aerobic anoxygenic phototroph.</title>
        <authorList>
            <person name="Yabe S."/>
            <person name="Muto K."/>
            <person name="Abe K."/>
            <person name="Yokota A."/>
            <person name="Staudigel H."/>
            <person name="Tebo B.M."/>
        </authorList>
    </citation>
    <scope>NUCLEOTIDE SEQUENCE [LARGE SCALE GENOMIC DNA]</scope>
    <source>
        <strain evidence="11 12">WC8-2</strain>
    </source>
</reference>
<evidence type="ECO:0000256" key="2">
    <source>
        <dbReference type="ARBA" id="ARBA00022723"/>
    </source>
</evidence>
<evidence type="ECO:0000256" key="4">
    <source>
        <dbReference type="ARBA" id="ARBA00022741"/>
    </source>
</evidence>
<keyword evidence="3 9" id="KW-0545">Nucleotide biosynthesis</keyword>
<evidence type="ECO:0000313" key="11">
    <source>
        <dbReference type="EMBL" id="BDE07831.1"/>
    </source>
</evidence>
<dbReference type="KEGG" id="vab:WPS_31070"/>
<name>A0AAN1XYP8_UNVUL</name>
<protein>
    <recommendedName>
        <fullName evidence="9">Ribose-phosphate pyrophosphokinase</fullName>
        <shortName evidence="9">RPPK</shortName>
        <ecNumber evidence="9">2.7.6.1</ecNumber>
    </recommendedName>
    <alternativeName>
        <fullName evidence="9">5-phospho-D-ribosyl alpha-1-diphosphate synthase</fullName>
    </alternativeName>
    <alternativeName>
        <fullName evidence="9">Phosphoribosyl diphosphate synthase</fullName>
    </alternativeName>
    <alternativeName>
        <fullName evidence="9">Phosphoribosyl pyrophosphate synthase</fullName>
        <shortName evidence="9">P-Rib-PP synthase</shortName>
        <shortName evidence="9">PRPP synthase</shortName>
        <shortName evidence="9">PRPPase</shortName>
    </alternativeName>
</protein>
<keyword evidence="1 9" id="KW-0808">Transferase</keyword>